<dbReference type="EMBL" id="JALNTZ010000004">
    <property type="protein sequence ID" value="KAJ3655984.1"/>
    <property type="molecule type" value="Genomic_DNA"/>
</dbReference>
<reference evidence="1" key="1">
    <citation type="journal article" date="2023" name="G3 (Bethesda)">
        <title>Whole genome assemblies of Zophobas morio and Tenebrio molitor.</title>
        <authorList>
            <person name="Kaur S."/>
            <person name="Stinson S.A."/>
            <person name="diCenzo G.C."/>
        </authorList>
    </citation>
    <scope>NUCLEOTIDE SEQUENCE</scope>
    <source>
        <strain evidence="1">QUZm001</strain>
    </source>
</reference>
<name>A0AA38IJ94_9CUCU</name>
<evidence type="ECO:0000313" key="2">
    <source>
        <dbReference type="Proteomes" id="UP001168821"/>
    </source>
</evidence>
<gene>
    <name evidence="1" type="ORF">Zmor_015091</name>
</gene>
<proteinExistence type="predicted"/>
<comment type="caution">
    <text evidence="1">The sequence shown here is derived from an EMBL/GenBank/DDBJ whole genome shotgun (WGS) entry which is preliminary data.</text>
</comment>
<accession>A0AA38IJ94</accession>
<keyword evidence="2" id="KW-1185">Reference proteome</keyword>
<protein>
    <submittedName>
        <fullName evidence="1">Uncharacterized protein</fullName>
    </submittedName>
</protein>
<sequence length="102" mass="11706">MIRLTATLEDPRAVMLRDTQRNPKVMIQMTTHLGTQRDQNLIKTMIQVMIVIRSHVMSKTNLLVDAEVQTKTLTRNLRENHTEDTIKRNARLDVTAVVAKAI</sequence>
<evidence type="ECO:0000313" key="1">
    <source>
        <dbReference type="EMBL" id="KAJ3655984.1"/>
    </source>
</evidence>
<dbReference type="AlphaFoldDB" id="A0AA38IJ94"/>
<organism evidence="1 2">
    <name type="scientific">Zophobas morio</name>
    <dbReference type="NCBI Taxonomy" id="2755281"/>
    <lineage>
        <taxon>Eukaryota</taxon>
        <taxon>Metazoa</taxon>
        <taxon>Ecdysozoa</taxon>
        <taxon>Arthropoda</taxon>
        <taxon>Hexapoda</taxon>
        <taxon>Insecta</taxon>
        <taxon>Pterygota</taxon>
        <taxon>Neoptera</taxon>
        <taxon>Endopterygota</taxon>
        <taxon>Coleoptera</taxon>
        <taxon>Polyphaga</taxon>
        <taxon>Cucujiformia</taxon>
        <taxon>Tenebrionidae</taxon>
        <taxon>Zophobas</taxon>
    </lineage>
</organism>
<dbReference type="Proteomes" id="UP001168821">
    <property type="component" value="Unassembled WGS sequence"/>
</dbReference>